<organism evidence="1 2">
    <name type="scientific">Catharanthus roseus</name>
    <name type="common">Madagascar periwinkle</name>
    <name type="synonym">Vinca rosea</name>
    <dbReference type="NCBI Taxonomy" id="4058"/>
    <lineage>
        <taxon>Eukaryota</taxon>
        <taxon>Viridiplantae</taxon>
        <taxon>Streptophyta</taxon>
        <taxon>Embryophyta</taxon>
        <taxon>Tracheophyta</taxon>
        <taxon>Spermatophyta</taxon>
        <taxon>Magnoliopsida</taxon>
        <taxon>eudicotyledons</taxon>
        <taxon>Gunneridae</taxon>
        <taxon>Pentapetalae</taxon>
        <taxon>asterids</taxon>
        <taxon>lamiids</taxon>
        <taxon>Gentianales</taxon>
        <taxon>Apocynaceae</taxon>
        <taxon>Rauvolfioideae</taxon>
        <taxon>Vinceae</taxon>
        <taxon>Catharanthinae</taxon>
        <taxon>Catharanthus</taxon>
    </lineage>
</organism>
<evidence type="ECO:0000313" key="1">
    <source>
        <dbReference type="EMBL" id="KAI5679966.1"/>
    </source>
</evidence>
<proteinExistence type="predicted"/>
<dbReference type="Proteomes" id="UP001060085">
    <property type="component" value="Linkage Group LG01"/>
</dbReference>
<comment type="caution">
    <text evidence="1">The sequence shown here is derived from an EMBL/GenBank/DDBJ whole genome shotgun (WGS) entry which is preliminary data.</text>
</comment>
<name>A0ACC0C4V7_CATRO</name>
<evidence type="ECO:0000313" key="2">
    <source>
        <dbReference type="Proteomes" id="UP001060085"/>
    </source>
</evidence>
<reference evidence="2" key="1">
    <citation type="journal article" date="2023" name="Nat. Plants">
        <title>Single-cell RNA sequencing provides a high-resolution roadmap for understanding the multicellular compartmentation of specialized metabolism.</title>
        <authorList>
            <person name="Sun S."/>
            <person name="Shen X."/>
            <person name="Li Y."/>
            <person name="Li Y."/>
            <person name="Wang S."/>
            <person name="Li R."/>
            <person name="Zhang H."/>
            <person name="Shen G."/>
            <person name="Guo B."/>
            <person name="Wei J."/>
            <person name="Xu J."/>
            <person name="St-Pierre B."/>
            <person name="Chen S."/>
            <person name="Sun C."/>
        </authorList>
    </citation>
    <scope>NUCLEOTIDE SEQUENCE [LARGE SCALE GENOMIC DNA]</scope>
</reference>
<gene>
    <name evidence="1" type="ORF">M9H77_01193</name>
</gene>
<sequence>MATFSRIMILSLLFLGISAMSFFQVSQATVNYRPMGDIPPGINTCPVPLSKCGSECDRRCSATSHKNNCLLFCNKCCDTCLCVPPGTYGNKECCSCYYNWKTREGGPKCP</sequence>
<accession>A0ACC0C4V7</accession>
<keyword evidence="2" id="KW-1185">Reference proteome</keyword>
<dbReference type="EMBL" id="CM044701">
    <property type="protein sequence ID" value="KAI5679966.1"/>
    <property type="molecule type" value="Genomic_DNA"/>
</dbReference>
<protein>
    <submittedName>
        <fullName evidence="1">Uncharacterized protein</fullName>
    </submittedName>
</protein>